<evidence type="ECO:0000313" key="3">
    <source>
        <dbReference type="Proteomes" id="UP000467379"/>
    </source>
</evidence>
<keyword evidence="3" id="KW-1185">Reference proteome</keyword>
<feature type="region of interest" description="Disordered" evidence="1">
    <location>
        <begin position="38"/>
        <end position="58"/>
    </location>
</feature>
<proteinExistence type="predicted"/>
<dbReference type="Proteomes" id="UP000467379">
    <property type="component" value="Plasmid pJCM12687"/>
</dbReference>
<dbReference type="EMBL" id="AP022607">
    <property type="protein sequence ID" value="BBZ15292.1"/>
    <property type="molecule type" value="Genomic_DNA"/>
</dbReference>
<geneLocation type="plasmid" evidence="2 3">
    <name>pJCM12687</name>
</geneLocation>
<gene>
    <name evidence="2" type="ORF">MBRA_54870</name>
</gene>
<evidence type="ECO:0000256" key="1">
    <source>
        <dbReference type="SAM" id="MobiDB-lite"/>
    </source>
</evidence>
<reference evidence="2 3" key="1">
    <citation type="journal article" date="2019" name="Emerg. Microbes Infect.">
        <title>Comprehensive subspecies identification of 175 nontuberculous mycobacteria species based on 7547 genomic profiles.</title>
        <authorList>
            <person name="Matsumoto Y."/>
            <person name="Kinjo T."/>
            <person name="Motooka D."/>
            <person name="Nabeya D."/>
            <person name="Jung N."/>
            <person name="Uechi K."/>
            <person name="Horii T."/>
            <person name="Iida T."/>
            <person name="Fujita J."/>
            <person name="Nakamura S."/>
        </authorList>
    </citation>
    <scope>NUCLEOTIDE SEQUENCE [LARGE SCALE GENOMIC DNA]</scope>
    <source>
        <strain evidence="2 3">JCM 12687</strain>
        <plasmid evidence="2">pJCM12687</plasmid>
    </source>
</reference>
<evidence type="ECO:0000313" key="2">
    <source>
        <dbReference type="EMBL" id="BBZ15292.1"/>
    </source>
</evidence>
<organism evidence="2 3">
    <name type="scientific">Mycobacterium branderi</name>
    <dbReference type="NCBI Taxonomy" id="43348"/>
    <lineage>
        <taxon>Bacteria</taxon>
        <taxon>Bacillati</taxon>
        <taxon>Actinomycetota</taxon>
        <taxon>Actinomycetes</taxon>
        <taxon>Mycobacteriales</taxon>
        <taxon>Mycobacteriaceae</taxon>
        <taxon>Mycobacterium</taxon>
    </lineage>
</organism>
<keyword evidence="2" id="KW-0614">Plasmid</keyword>
<protein>
    <submittedName>
        <fullName evidence="2">Uncharacterized protein</fullName>
    </submittedName>
</protein>
<feature type="compositionally biased region" description="Basic residues" evidence="1">
    <location>
        <begin position="45"/>
        <end position="54"/>
    </location>
</feature>
<sequence>MDNVGLIDVTAGDIDFMSQVVFPSGQWACSRPFFLPSGTGDLGRQRPRQRKVRARSFPSYPAGERLGENFASPWARSGAKAAALRAADRRPQSVGQKANRYGAPVRRTGPMLLGHANGVLKGNRNRTVRCVARGAIPSSNAQVSGSFVFTVST</sequence>
<accession>A0ABM7KVY4</accession>
<name>A0ABM7KVY4_9MYCO</name>